<dbReference type="PANTHER" id="PTHR44329:SF298">
    <property type="entry name" value="MIXED LINEAGE KINASE DOMAIN-LIKE PROTEIN"/>
    <property type="match status" value="1"/>
</dbReference>
<gene>
    <name evidence="7" type="ORF">PLOB_00027047</name>
</gene>
<feature type="region of interest" description="Disordered" evidence="4">
    <location>
        <begin position="1"/>
        <end position="122"/>
    </location>
</feature>
<dbReference type="SUPFAM" id="SSF56112">
    <property type="entry name" value="Protein kinase-like (PK-like)"/>
    <property type="match status" value="2"/>
</dbReference>
<protein>
    <recommendedName>
        <fullName evidence="6">Protein kinase domain-containing protein</fullName>
    </recommendedName>
</protein>
<proteinExistence type="predicted"/>
<dbReference type="InterPro" id="IPR051681">
    <property type="entry name" value="Ser/Thr_Kinases-Pseudokinases"/>
</dbReference>
<keyword evidence="5" id="KW-0812">Transmembrane</keyword>
<keyword evidence="8" id="KW-1185">Reference proteome</keyword>
<keyword evidence="1 3" id="KW-0547">Nucleotide-binding</keyword>
<dbReference type="InterPro" id="IPR011009">
    <property type="entry name" value="Kinase-like_dom_sf"/>
</dbReference>
<feature type="region of interest" description="Disordered" evidence="4">
    <location>
        <begin position="600"/>
        <end position="691"/>
    </location>
</feature>
<evidence type="ECO:0000256" key="3">
    <source>
        <dbReference type="PROSITE-ProRule" id="PRU10141"/>
    </source>
</evidence>
<evidence type="ECO:0000256" key="4">
    <source>
        <dbReference type="SAM" id="MobiDB-lite"/>
    </source>
</evidence>
<keyword evidence="2 3" id="KW-0067">ATP-binding</keyword>
<feature type="compositionally biased region" description="Basic and acidic residues" evidence="4">
    <location>
        <begin position="602"/>
        <end position="660"/>
    </location>
</feature>
<dbReference type="EMBL" id="CALNXK010000326">
    <property type="protein sequence ID" value="CAH3182539.1"/>
    <property type="molecule type" value="Genomic_DNA"/>
</dbReference>
<organism evidence="7 8">
    <name type="scientific">Porites lobata</name>
    <dbReference type="NCBI Taxonomy" id="104759"/>
    <lineage>
        <taxon>Eukaryota</taxon>
        <taxon>Metazoa</taxon>
        <taxon>Cnidaria</taxon>
        <taxon>Anthozoa</taxon>
        <taxon>Hexacorallia</taxon>
        <taxon>Scleractinia</taxon>
        <taxon>Fungiina</taxon>
        <taxon>Poritidae</taxon>
        <taxon>Porites</taxon>
    </lineage>
</organism>
<feature type="compositionally biased region" description="Polar residues" evidence="4">
    <location>
        <begin position="661"/>
        <end position="676"/>
    </location>
</feature>
<evidence type="ECO:0000256" key="2">
    <source>
        <dbReference type="ARBA" id="ARBA00022840"/>
    </source>
</evidence>
<evidence type="ECO:0000256" key="5">
    <source>
        <dbReference type="SAM" id="Phobius"/>
    </source>
</evidence>
<dbReference type="PANTHER" id="PTHR44329">
    <property type="entry name" value="SERINE/THREONINE-PROTEIN KINASE TNNI3K-RELATED"/>
    <property type="match status" value="1"/>
</dbReference>
<dbReference type="InterPro" id="IPR000719">
    <property type="entry name" value="Prot_kinase_dom"/>
</dbReference>
<feature type="non-terminal residue" evidence="7">
    <location>
        <position position="930"/>
    </location>
</feature>
<feature type="transmembrane region" description="Helical" evidence="5">
    <location>
        <begin position="408"/>
        <end position="430"/>
    </location>
</feature>
<evidence type="ECO:0000256" key="1">
    <source>
        <dbReference type="ARBA" id="ARBA00022741"/>
    </source>
</evidence>
<reference evidence="7 8" key="1">
    <citation type="submission" date="2022-05" db="EMBL/GenBank/DDBJ databases">
        <authorList>
            <consortium name="Genoscope - CEA"/>
            <person name="William W."/>
        </authorList>
    </citation>
    <scope>NUCLEOTIDE SEQUENCE [LARGE SCALE GENOMIC DNA]</scope>
</reference>
<dbReference type="InterPro" id="IPR017441">
    <property type="entry name" value="Protein_kinase_ATP_BS"/>
</dbReference>
<feature type="transmembrane region" description="Helical" evidence="5">
    <location>
        <begin position="450"/>
        <end position="466"/>
    </location>
</feature>
<dbReference type="Pfam" id="PF00069">
    <property type="entry name" value="Pkinase"/>
    <property type="match status" value="2"/>
</dbReference>
<feature type="domain" description="Protein kinase" evidence="6">
    <location>
        <begin position="140"/>
        <end position="421"/>
    </location>
</feature>
<keyword evidence="5" id="KW-0472">Membrane</keyword>
<keyword evidence="5" id="KW-1133">Transmembrane helix</keyword>
<dbReference type="Proteomes" id="UP001159405">
    <property type="component" value="Unassembled WGS sequence"/>
</dbReference>
<dbReference type="PROSITE" id="PS00109">
    <property type="entry name" value="PROTEIN_KINASE_TYR"/>
    <property type="match status" value="1"/>
</dbReference>
<evidence type="ECO:0000259" key="6">
    <source>
        <dbReference type="PROSITE" id="PS50011"/>
    </source>
</evidence>
<dbReference type="SUPFAM" id="SSF57997">
    <property type="entry name" value="Tropomyosin"/>
    <property type="match status" value="1"/>
</dbReference>
<sequence length="930" mass="110350">MREMQQREENSQRQLREMQQREENSQRQLREIQQREENSQRQLREMQEREENSQRQLREMQQREENSQRQLREMQQREENSQRQLRERQQREENSQRQLREMQQREENSQRQLREMQQREENSQKQLRDCDWIIARHEILMPDKYLGRGGWGSVYEGVYCGCAVAVKQIHDLMLSPHNIRLFNREMEIASKCHHPHLLLFIGATNDKESALFVTELMENNRRTLLEQRQLSEREIRAISLDVARGLNYLHHKKPVPIIHRAVSSANVLLWRQFDQWRGKVSDYGTCNFMQQTMTVAPGAMIYSAPEALTSNQTVKVDVCSFDALLCEMCIRELPDPTRREEQVGTQDLIYVKKILPLCPSARLRHQGLPGTCRESPDWAFTGKNSSIVTFLFWALNGLKELPEMRFDFLLHLIYKLIMVFFSKFLSCLFIRLPFDFRFGERDQVLYKKKYVALFANLTVLSVRFLFFLRFNLFFLLMVVVRCVLARLGILLVRKSGSVFAERPISRLWKIRSLCLLRKSRRQCGSLPVSKNCVVVQWIKFEGGNITVRIKATGSLQWLKHCEQLREMRQGEENLQRQLRELQQNSQRQQQREGNLQMQLRETQQREENSQRQLREMQQREGNLERQLRETQQREENSQRQLREMQQREGNLERQLRETQQREGNSQRQLREMQQNSQRQLRETQQREENLESQLREMRQRFENSQQRVSTSERQLRDKEQEVNELVLSLSLAQQTISEQQQQKSCDWVISRDEIQMTNKCLGRGGWGSVYEGVYCGCTVAVKQIHDLILSPHNIRLFEREMNIASKCRHPHLLQFIGATNDEGNPLFVTELMEKSLRALLEQRQLSEIEIRAILLDVARAINYLHQKKPEPIIHRDVSSANVLLWRQGDQWRGKVSDYGTANFMQQTMTVAPGAMIYCAPEALTSKQTVK</sequence>
<dbReference type="Gene3D" id="1.10.510.10">
    <property type="entry name" value="Transferase(Phosphotransferase) domain 1"/>
    <property type="match status" value="2"/>
</dbReference>
<dbReference type="PROSITE" id="PS00107">
    <property type="entry name" value="PROTEIN_KINASE_ATP"/>
    <property type="match status" value="1"/>
</dbReference>
<feature type="compositionally biased region" description="Basic and acidic residues" evidence="4">
    <location>
        <begin position="679"/>
        <end position="691"/>
    </location>
</feature>
<name>A0ABN8RU96_9CNID</name>
<evidence type="ECO:0000313" key="7">
    <source>
        <dbReference type="EMBL" id="CAH3182539.1"/>
    </source>
</evidence>
<feature type="domain" description="Protein kinase" evidence="6">
    <location>
        <begin position="755"/>
        <end position="930"/>
    </location>
</feature>
<feature type="binding site" evidence="3">
    <location>
        <position position="782"/>
    </location>
    <ligand>
        <name>ATP</name>
        <dbReference type="ChEBI" id="CHEBI:30616"/>
    </ligand>
</feature>
<dbReference type="InterPro" id="IPR008266">
    <property type="entry name" value="Tyr_kinase_AS"/>
</dbReference>
<evidence type="ECO:0000313" key="8">
    <source>
        <dbReference type="Proteomes" id="UP001159405"/>
    </source>
</evidence>
<dbReference type="PROSITE" id="PS50011">
    <property type="entry name" value="PROTEIN_KINASE_DOM"/>
    <property type="match status" value="2"/>
</dbReference>
<comment type="caution">
    <text evidence="7">The sequence shown here is derived from an EMBL/GenBank/DDBJ whole genome shotgun (WGS) entry which is preliminary data.</text>
</comment>
<dbReference type="Gene3D" id="3.30.200.20">
    <property type="entry name" value="Phosphorylase Kinase, domain 1"/>
    <property type="match status" value="2"/>
</dbReference>
<accession>A0ABN8RU96</accession>